<evidence type="ECO:0000313" key="1">
    <source>
        <dbReference type="EMBL" id="GGK34475.1"/>
    </source>
</evidence>
<protein>
    <submittedName>
        <fullName evidence="1">Uncharacterized protein</fullName>
    </submittedName>
</protein>
<keyword evidence="2" id="KW-1185">Reference proteome</keyword>
<organism evidence="1 2">
    <name type="scientific">Deinococcus malanensis</name>
    <dbReference type="NCBI Taxonomy" id="1706855"/>
    <lineage>
        <taxon>Bacteria</taxon>
        <taxon>Thermotogati</taxon>
        <taxon>Deinococcota</taxon>
        <taxon>Deinococci</taxon>
        <taxon>Deinococcales</taxon>
        <taxon>Deinococcaceae</taxon>
        <taxon>Deinococcus</taxon>
    </lineage>
</organism>
<sequence>MTIQAVEKSVAAYRFLMRLYPAEHRAEYGPHMLQVFQDCCRDAYRRRQEKGIQDLWLGTLLDLVKSAGQTFSWLFQHSPCPAPRPS</sequence>
<comment type="caution">
    <text evidence="1">The sequence shown here is derived from an EMBL/GenBank/DDBJ whole genome shotgun (WGS) entry which is preliminary data.</text>
</comment>
<accession>A0ABQ2EZ19</accession>
<proteinExistence type="predicted"/>
<reference evidence="2" key="1">
    <citation type="journal article" date="2019" name="Int. J. Syst. Evol. Microbiol.">
        <title>The Global Catalogue of Microorganisms (GCM) 10K type strain sequencing project: providing services to taxonomists for standard genome sequencing and annotation.</title>
        <authorList>
            <consortium name="The Broad Institute Genomics Platform"/>
            <consortium name="The Broad Institute Genome Sequencing Center for Infectious Disease"/>
            <person name="Wu L."/>
            <person name="Ma J."/>
        </authorList>
    </citation>
    <scope>NUCLEOTIDE SEQUENCE [LARGE SCALE GENOMIC DNA]</scope>
    <source>
        <strain evidence="2">JCM 30331</strain>
    </source>
</reference>
<dbReference type="RefSeq" id="WP_189010346.1">
    <property type="nucleotide sequence ID" value="NZ_BMPP01000014.1"/>
</dbReference>
<dbReference type="EMBL" id="BMPP01000014">
    <property type="protein sequence ID" value="GGK34475.1"/>
    <property type="molecule type" value="Genomic_DNA"/>
</dbReference>
<dbReference type="Proteomes" id="UP000647587">
    <property type="component" value="Unassembled WGS sequence"/>
</dbReference>
<gene>
    <name evidence="1" type="ORF">GCM10008955_30620</name>
</gene>
<evidence type="ECO:0000313" key="2">
    <source>
        <dbReference type="Proteomes" id="UP000647587"/>
    </source>
</evidence>
<name>A0ABQ2EZ19_9DEIO</name>